<dbReference type="AlphaFoldDB" id="A0A9W9Z8U2"/>
<accession>A0A9W9Z8U2</accession>
<name>A0A9W9Z8U2_9CNID</name>
<dbReference type="EMBL" id="MU826413">
    <property type="protein sequence ID" value="KAJ7376118.1"/>
    <property type="molecule type" value="Genomic_DNA"/>
</dbReference>
<evidence type="ECO:0000313" key="2">
    <source>
        <dbReference type="EMBL" id="KAJ7376118.1"/>
    </source>
</evidence>
<comment type="caution">
    <text evidence="2">The sequence shown here is derived from an EMBL/GenBank/DDBJ whole genome shotgun (WGS) entry which is preliminary data.</text>
</comment>
<reference evidence="2" key="1">
    <citation type="submission" date="2023-01" db="EMBL/GenBank/DDBJ databases">
        <title>Genome assembly of the deep-sea coral Lophelia pertusa.</title>
        <authorList>
            <person name="Herrera S."/>
            <person name="Cordes E."/>
        </authorList>
    </citation>
    <scope>NUCLEOTIDE SEQUENCE</scope>
    <source>
        <strain evidence="2">USNM1676648</strain>
        <tissue evidence="2">Polyp</tissue>
    </source>
</reference>
<protein>
    <submittedName>
        <fullName evidence="2">Uncharacterized protein</fullName>
    </submittedName>
</protein>
<dbReference type="Proteomes" id="UP001163046">
    <property type="component" value="Unassembled WGS sequence"/>
</dbReference>
<dbReference type="OrthoDB" id="5984292at2759"/>
<feature type="compositionally biased region" description="Acidic residues" evidence="1">
    <location>
        <begin position="8"/>
        <end position="23"/>
    </location>
</feature>
<gene>
    <name evidence="2" type="ORF">OS493_036722</name>
</gene>
<keyword evidence="3" id="KW-1185">Reference proteome</keyword>
<feature type="region of interest" description="Disordered" evidence="1">
    <location>
        <begin position="1"/>
        <end position="29"/>
    </location>
</feature>
<organism evidence="2 3">
    <name type="scientific">Desmophyllum pertusum</name>
    <dbReference type="NCBI Taxonomy" id="174260"/>
    <lineage>
        <taxon>Eukaryota</taxon>
        <taxon>Metazoa</taxon>
        <taxon>Cnidaria</taxon>
        <taxon>Anthozoa</taxon>
        <taxon>Hexacorallia</taxon>
        <taxon>Scleractinia</taxon>
        <taxon>Caryophylliina</taxon>
        <taxon>Caryophylliidae</taxon>
        <taxon>Desmophyllum</taxon>
    </lineage>
</organism>
<evidence type="ECO:0000313" key="3">
    <source>
        <dbReference type="Proteomes" id="UP001163046"/>
    </source>
</evidence>
<evidence type="ECO:0000256" key="1">
    <source>
        <dbReference type="SAM" id="MobiDB-lite"/>
    </source>
</evidence>
<proteinExistence type="predicted"/>
<sequence length="134" mass="15411">MTHRVDECDTSSDEYDTSSDEYDTSDKSIENAKASEMVISRSVIFSPRRKLPKTEGLPELYHQKPREKFCWCLMATMSIAVEATLKSMTYSVEKKLRNCCVLITTRISKLTSYENLKTCMLRSPGLVKRTERPL</sequence>